<organism evidence="5 6">
    <name type="scientific">Nostocoides japonicum T1-X7</name>
    <dbReference type="NCBI Taxonomy" id="1194083"/>
    <lineage>
        <taxon>Bacteria</taxon>
        <taxon>Bacillati</taxon>
        <taxon>Actinomycetota</taxon>
        <taxon>Actinomycetes</taxon>
        <taxon>Micrococcales</taxon>
        <taxon>Intrasporangiaceae</taxon>
        <taxon>Nostocoides</taxon>
    </lineage>
</organism>
<evidence type="ECO:0000256" key="2">
    <source>
        <dbReference type="ARBA" id="ARBA00023125"/>
    </source>
</evidence>
<gene>
    <name evidence="5" type="ORF">BN12_100036</name>
</gene>
<keyword evidence="6" id="KW-1185">Reference proteome</keyword>
<reference evidence="5 6" key="1">
    <citation type="journal article" date="2013" name="ISME J.">
        <title>A metabolic model for members of the genus Tetrasphaera involved in enhanced biological phosphorus removal.</title>
        <authorList>
            <person name="Kristiansen R."/>
            <person name="Nguyen H.T.T."/>
            <person name="Saunders A.M."/>
            <person name="Nielsen J.L."/>
            <person name="Wimmer R."/>
            <person name="Le V.Q."/>
            <person name="McIlroy S.J."/>
            <person name="Petrovski S."/>
            <person name="Seviour R.J."/>
            <person name="Calteau A."/>
            <person name="Nielsen K.L."/>
            <person name="Nielsen P.H."/>
        </authorList>
    </citation>
    <scope>NUCLEOTIDE SEQUENCE [LARGE SCALE GENOMIC DNA]</scope>
    <source>
        <strain evidence="5 6">T1-X7</strain>
    </source>
</reference>
<dbReference type="EMBL" id="CAJB01000002">
    <property type="protein sequence ID" value="CCH76007.1"/>
    <property type="molecule type" value="Genomic_DNA"/>
</dbReference>
<dbReference type="InterPro" id="IPR000524">
    <property type="entry name" value="Tscrpt_reg_HTH_GntR"/>
</dbReference>
<feature type="domain" description="HTH gntR-type" evidence="4">
    <location>
        <begin position="16"/>
        <end position="83"/>
    </location>
</feature>
<dbReference type="PANTHER" id="PTHR43537:SF24">
    <property type="entry name" value="GLUCONATE OPERON TRANSCRIPTIONAL REPRESSOR"/>
    <property type="match status" value="1"/>
</dbReference>
<dbReference type="Proteomes" id="UP000035721">
    <property type="component" value="Unassembled WGS sequence"/>
</dbReference>
<dbReference type="InterPro" id="IPR036388">
    <property type="entry name" value="WH-like_DNA-bd_sf"/>
</dbReference>
<dbReference type="GO" id="GO:0003700">
    <property type="term" value="F:DNA-binding transcription factor activity"/>
    <property type="evidence" value="ECO:0007669"/>
    <property type="project" value="InterPro"/>
</dbReference>
<dbReference type="Pfam" id="PF00392">
    <property type="entry name" value="GntR"/>
    <property type="match status" value="1"/>
</dbReference>
<dbReference type="GO" id="GO:0003677">
    <property type="term" value="F:DNA binding"/>
    <property type="evidence" value="ECO:0007669"/>
    <property type="project" value="UniProtKB-KW"/>
</dbReference>
<evidence type="ECO:0000313" key="5">
    <source>
        <dbReference type="EMBL" id="CCH76007.1"/>
    </source>
</evidence>
<dbReference type="InterPro" id="IPR036390">
    <property type="entry name" value="WH_DNA-bd_sf"/>
</dbReference>
<evidence type="ECO:0000313" key="6">
    <source>
        <dbReference type="Proteomes" id="UP000035721"/>
    </source>
</evidence>
<comment type="caution">
    <text evidence="5">The sequence shown here is derived from an EMBL/GenBank/DDBJ whole genome shotgun (WGS) entry which is preliminary data.</text>
</comment>
<proteinExistence type="predicted"/>
<dbReference type="RefSeq" id="WP_083454361.1">
    <property type="nucleotide sequence ID" value="NZ_HF570958.1"/>
</dbReference>
<dbReference type="InterPro" id="IPR011711">
    <property type="entry name" value="GntR_C"/>
</dbReference>
<dbReference type="CDD" id="cd07377">
    <property type="entry name" value="WHTH_GntR"/>
    <property type="match status" value="1"/>
</dbReference>
<dbReference type="InterPro" id="IPR008920">
    <property type="entry name" value="TF_FadR/GntR_C"/>
</dbReference>
<dbReference type="SMART" id="SM00345">
    <property type="entry name" value="HTH_GNTR"/>
    <property type="match status" value="1"/>
</dbReference>
<keyword evidence="1" id="KW-0805">Transcription regulation</keyword>
<dbReference type="AlphaFoldDB" id="A0A077LTZ6"/>
<dbReference type="PROSITE" id="PS50949">
    <property type="entry name" value="HTH_GNTR"/>
    <property type="match status" value="1"/>
</dbReference>
<dbReference type="STRING" id="1194083.BN12_100036"/>
<evidence type="ECO:0000259" key="4">
    <source>
        <dbReference type="PROSITE" id="PS50949"/>
    </source>
</evidence>
<dbReference type="Gene3D" id="1.20.120.530">
    <property type="entry name" value="GntR ligand-binding domain-like"/>
    <property type="match status" value="1"/>
</dbReference>
<keyword evidence="2" id="KW-0238">DNA-binding</keyword>
<evidence type="ECO:0000256" key="3">
    <source>
        <dbReference type="ARBA" id="ARBA00023163"/>
    </source>
</evidence>
<dbReference type="OrthoDB" id="8680240at2"/>
<dbReference type="PANTHER" id="PTHR43537">
    <property type="entry name" value="TRANSCRIPTIONAL REGULATOR, GNTR FAMILY"/>
    <property type="match status" value="1"/>
</dbReference>
<accession>A0A077LTZ6</accession>
<sequence>MTMPGQQPALTPIANTTRRETAVIAIRRALLSGELKPGQRVKETELAESLGISRPTAREAMNQLISEGSLVQEPYKGVRVAVSSPAVVLDVAEVRMPLETVAALRLARDASGEGIARLRRALDAHLAALSTGDALFSSRTHLDLHRTVWEASGNEMLKKMWPLVESQIMMALNVDQGVFHAPERDAELHQRLVDVIASGDEDAIVAEVRAHISNSAESVVGMMREDVLEDASPAR</sequence>
<dbReference type="Pfam" id="PF07729">
    <property type="entry name" value="FCD"/>
    <property type="match status" value="1"/>
</dbReference>
<name>A0A077LTZ6_9MICO</name>
<dbReference type="SMART" id="SM00895">
    <property type="entry name" value="FCD"/>
    <property type="match status" value="1"/>
</dbReference>
<dbReference type="Gene3D" id="1.10.10.10">
    <property type="entry name" value="Winged helix-like DNA-binding domain superfamily/Winged helix DNA-binding domain"/>
    <property type="match status" value="1"/>
</dbReference>
<protein>
    <submittedName>
        <fullName evidence="5">Putative Transcriptional regulator, GntR family</fullName>
    </submittedName>
</protein>
<keyword evidence="3" id="KW-0804">Transcription</keyword>
<dbReference type="PRINTS" id="PR00035">
    <property type="entry name" value="HTHGNTR"/>
</dbReference>
<evidence type="ECO:0000256" key="1">
    <source>
        <dbReference type="ARBA" id="ARBA00023015"/>
    </source>
</evidence>
<dbReference type="SUPFAM" id="SSF48008">
    <property type="entry name" value="GntR ligand-binding domain-like"/>
    <property type="match status" value="1"/>
</dbReference>
<dbReference type="SUPFAM" id="SSF46785">
    <property type="entry name" value="Winged helix' DNA-binding domain"/>
    <property type="match status" value="1"/>
</dbReference>